<feature type="transmembrane region" description="Helical" evidence="1">
    <location>
        <begin position="7"/>
        <end position="30"/>
    </location>
</feature>
<keyword evidence="3" id="KW-1185">Reference proteome</keyword>
<evidence type="ECO:0000313" key="3">
    <source>
        <dbReference type="Proteomes" id="UP000003963"/>
    </source>
</evidence>
<dbReference type="OrthoDB" id="3218567at2"/>
<dbReference type="RefSeq" id="WP_009721116.1">
    <property type="nucleotide sequence ID" value="NZ_GG657754.1"/>
</dbReference>
<proteinExistence type="predicted"/>
<evidence type="ECO:0000256" key="1">
    <source>
        <dbReference type="SAM" id="Phobius"/>
    </source>
</evidence>
<dbReference type="HOGENOM" id="CLU_2652926_0_0_11"/>
<dbReference type="EMBL" id="GG657754">
    <property type="protein sequence ID" value="EFL29319.1"/>
    <property type="molecule type" value="Genomic_DNA"/>
</dbReference>
<reference evidence="2 3" key="1">
    <citation type="submission" date="2009-02" db="EMBL/GenBank/DDBJ databases">
        <title>Annotation of Streptomyces hygroscopicus strain ATCC 53653.</title>
        <authorList>
            <consortium name="The Broad Institute Genome Sequencing Platform"/>
            <consortium name="Broad Institute Microbial Sequencing Center"/>
            <person name="Fischbach M."/>
            <person name="Godfrey P."/>
            <person name="Ward D."/>
            <person name="Young S."/>
            <person name="Zeng Q."/>
            <person name="Koehrsen M."/>
            <person name="Alvarado L."/>
            <person name="Berlin A.M."/>
            <person name="Bochicchio J."/>
            <person name="Borenstein D."/>
            <person name="Chapman S.B."/>
            <person name="Chen Z."/>
            <person name="Engels R."/>
            <person name="Freedman E."/>
            <person name="Gellesch M."/>
            <person name="Goldberg J."/>
            <person name="Griggs A."/>
            <person name="Gujja S."/>
            <person name="Heilman E.R."/>
            <person name="Heiman D.I."/>
            <person name="Hepburn T.A."/>
            <person name="Howarth C."/>
            <person name="Jen D."/>
            <person name="Larson L."/>
            <person name="Lewis B."/>
            <person name="Mehta T."/>
            <person name="Park D."/>
            <person name="Pearson M."/>
            <person name="Richards J."/>
            <person name="Roberts A."/>
            <person name="Saif S."/>
            <person name="Shea T.D."/>
            <person name="Shenoy N."/>
            <person name="Sisk P."/>
            <person name="Stolte C."/>
            <person name="Sykes S.N."/>
            <person name="Thomson T."/>
            <person name="Walk T."/>
            <person name="White J."/>
            <person name="Yandava C."/>
            <person name="Straight P."/>
            <person name="Clardy J."/>
            <person name="Hung D."/>
            <person name="Kolter R."/>
            <person name="Mekalanos J."/>
            <person name="Walker S."/>
            <person name="Walsh C.T."/>
            <person name="Wieland-Brown L.C."/>
            <person name="Haas B."/>
            <person name="Nusbaum C."/>
            <person name="Birren B."/>
        </authorList>
    </citation>
    <scope>NUCLEOTIDE SEQUENCE [LARGE SCALE GENOMIC DNA]</scope>
    <source>
        <strain evidence="2 3">ATCC 53653</strain>
    </source>
</reference>
<feature type="transmembrane region" description="Helical" evidence="1">
    <location>
        <begin position="42"/>
        <end position="63"/>
    </location>
</feature>
<accession>D9WL44</accession>
<dbReference type="AlphaFoldDB" id="D9WL44"/>
<organism evidence="2 3">
    <name type="scientific">Streptomyces himastatinicus ATCC 53653</name>
    <dbReference type="NCBI Taxonomy" id="457427"/>
    <lineage>
        <taxon>Bacteria</taxon>
        <taxon>Bacillati</taxon>
        <taxon>Actinomycetota</taxon>
        <taxon>Actinomycetes</taxon>
        <taxon>Kitasatosporales</taxon>
        <taxon>Streptomycetaceae</taxon>
        <taxon>Streptomyces</taxon>
        <taxon>Streptomyces violaceusniger group</taxon>
    </lineage>
</organism>
<gene>
    <name evidence="2" type="ORF">SSOG_09033</name>
</gene>
<name>D9WL44_9ACTN</name>
<keyword evidence="1" id="KW-0472">Membrane</keyword>
<protein>
    <submittedName>
        <fullName evidence="2">Uncharacterized protein</fullName>
    </submittedName>
</protein>
<sequence>MYGHLQFHAGFGTLVLPPLVLLPTLGFGMMFGDMHGVDVSPVVLGAVWVSIFSPGLLALTYAFRAWLGQIRYAADT</sequence>
<evidence type="ECO:0000313" key="2">
    <source>
        <dbReference type="EMBL" id="EFL29319.1"/>
    </source>
</evidence>
<keyword evidence="1" id="KW-1133">Transmembrane helix</keyword>
<keyword evidence="1" id="KW-0812">Transmembrane</keyword>
<dbReference type="Proteomes" id="UP000003963">
    <property type="component" value="Unassembled WGS sequence"/>
</dbReference>